<name>A0A5B7IHJ1_PORTR</name>
<dbReference type="Proteomes" id="UP000324222">
    <property type="component" value="Unassembled WGS sequence"/>
</dbReference>
<reference evidence="1 2" key="1">
    <citation type="submission" date="2019-05" db="EMBL/GenBank/DDBJ databases">
        <title>Another draft genome of Portunus trituberculatus and its Hox gene families provides insights of decapod evolution.</title>
        <authorList>
            <person name="Jeong J.-H."/>
            <person name="Song I."/>
            <person name="Kim S."/>
            <person name="Choi T."/>
            <person name="Kim D."/>
            <person name="Ryu S."/>
            <person name="Kim W."/>
        </authorList>
    </citation>
    <scope>NUCLEOTIDE SEQUENCE [LARGE SCALE GENOMIC DNA]</scope>
    <source>
        <tissue evidence="1">Muscle</tissue>
    </source>
</reference>
<sequence>MLVLTKSYAGNLMSLLAVRYVPQPFQTIQDVLDHPSVVMIWEKHSRSEQFLRDVESGMFKELAELEQKGRLEFHTQSQFLATLSTLVKIGRHILVIGDITISLRFWKGSRTIGKSDHSAALVSPKCFKTFQEGHS</sequence>
<dbReference type="OrthoDB" id="6374351at2759"/>
<dbReference type="AlphaFoldDB" id="A0A5B7IHJ1"/>
<evidence type="ECO:0000313" key="2">
    <source>
        <dbReference type="Proteomes" id="UP000324222"/>
    </source>
</evidence>
<comment type="caution">
    <text evidence="1">The sequence shown here is derived from an EMBL/GenBank/DDBJ whole genome shotgun (WGS) entry which is preliminary data.</text>
</comment>
<gene>
    <name evidence="1" type="ORF">E2C01_076386</name>
</gene>
<evidence type="ECO:0000313" key="1">
    <source>
        <dbReference type="EMBL" id="MPC81753.1"/>
    </source>
</evidence>
<organism evidence="1 2">
    <name type="scientific">Portunus trituberculatus</name>
    <name type="common">Swimming crab</name>
    <name type="synonym">Neptunus trituberculatus</name>
    <dbReference type="NCBI Taxonomy" id="210409"/>
    <lineage>
        <taxon>Eukaryota</taxon>
        <taxon>Metazoa</taxon>
        <taxon>Ecdysozoa</taxon>
        <taxon>Arthropoda</taxon>
        <taxon>Crustacea</taxon>
        <taxon>Multicrustacea</taxon>
        <taxon>Malacostraca</taxon>
        <taxon>Eumalacostraca</taxon>
        <taxon>Eucarida</taxon>
        <taxon>Decapoda</taxon>
        <taxon>Pleocyemata</taxon>
        <taxon>Brachyura</taxon>
        <taxon>Eubrachyura</taxon>
        <taxon>Portunoidea</taxon>
        <taxon>Portunidae</taxon>
        <taxon>Portuninae</taxon>
        <taxon>Portunus</taxon>
    </lineage>
</organism>
<proteinExistence type="predicted"/>
<protein>
    <submittedName>
        <fullName evidence="1">Uncharacterized protein</fullName>
    </submittedName>
</protein>
<dbReference type="EMBL" id="VSRR010057892">
    <property type="protein sequence ID" value="MPC81753.1"/>
    <property type="molecule type" value="Genomic_DNA"/>
</dbReference>
<accession>A0A5B7IHJ1</accession>
<keyword evidence="2" id="KW-1185">Reference proteome</keyword>